<dbReference type="RefSeq" id="WP_065025844.1">
    <property type="nucleotide sequence ID" value="NZ_LZMF01000126.1"/>
</dbReference>
<dbReference type="AlphaFoldDB" id="A0A1A3TPL6"/>
<proteinExistence type="predicted"/>
<feature type="domain" description="NAD(P)-binding" evidence="2">
    <location>
        <begin position="9"/>
        <end position="155"/>
    </location>
</feature>
<feature type="compositionally biased region" description="Basic and acidic residues" evidence="1">
    <location>
        <begin position="44"/>
        <end position="56"/>
    </location>
</feature>
<evidence type="ECO:0000313" key="3">
    <source>
        <dbReference type="EMBL" id="OBK84598.1"/>
    </source>
</evidence>
<dbReference type="PANTHER" id="PTHR12126">
    <property type="entry name" value="NADH-UBIQUINONE OXIDOREDUCTASE 39 KDA SUBUNIT-RELATED"/>
    <property type="match status" value="1"/>
</dbReference>
<dbReference type="Pfam" id="PF13460">
    <property type="entry name" value="NAD_binding_10"/>
    <property type="match status" value="1"/>
</dbReference>
<name>A0A1A3TPL6_MYCSD</name>
<gene>
    <name evidence="3" type="ORF">A5648_09665</name>
</gene>
<dbReference type="InterPro" id="IPR016040">
    <property type="entry name" value="NAD(P)-bd_dom"/>
</dbReference>
<reference evidence="4" key="1">
    <citation type="submission" date="2016-06" db="EMBL/GenBank/DDBJ databases">
        <authorList>
            <person name="Sutton G."/>
            <person name="Brinkac L."/>
            <person name="Sanka R."/>
            <person name="Adams M."/>
            <person name="Lau E."/>
            <person name="Garcia-Basteiro A."/>
            <person name="Lopez-Varela E."/>
            <person name="Palencia S."/>
        </authorList>
    </citation>
    <scope>NUCLEOTIDE SEQUENCE [LARGE SCALE GENOMIC DNA]</scope>
    <source>
        <strain evidence="4">1274684.2</strain>
    </source>
</reference>
<dbReference type="SUPFAM" id="SSF51735">
    <property type="entry name" value="NAD(P)-binding Rossmann-fold domains"/>
    <property type="match status" value="1"/>
</dbReference>
<dbReference type="EMBL" id="LZMF01000126">
    <property type="protein sequence ID" value="OBK84598.1"/>
    <property type="molecule type" value="Genomic_DNA"/>
</dbReference>
<dbReference type="InterPro" id="IPR036291">
    <property type="entry name" value="NAD(P)-bd_dom_sf"/>
</dbReference>
<dbReference type="InterPro" id="IPR051207">
    <property type="entry name" value="ComplexI_NDUFA9_subunit"/>
</dbReference>
<feature type="region of interest" description="Disordered" evidence="1">
    <location>
        <begin position="35"/>
        <end position="59"/>
    </location>
</feature>
<organism evidence="3 4">
    <name type="scientific">Mycolicibacter sinensis (strain JDM601)</name>
    <name type="common">Mycobacterium sinense</name>
    <dbReference type="NCBI Taxonomy" id="875328"/>
    <lineage>
        <taxon>Bacteria</taxon>
        <taxon>Bacillati</taxon>
        <taxon>Actinomycetota</taxon>
        <taxon>Actinomycetes</taxon>
        <taxon>Mycobacteriales</taxon>
        <taxon>Mycobacteriaceae</taxon>
        <taxon>Mycolicibacter</taxon>
    </lineage>
</organism>
<accession>A0A1A3TPL6</accession>
<protein>
    <submittedName>
        <fullName evidence="3">NmrA family transcriptional regulator</fullName>
    </submittedName>
</protein>
<evidence type="ECO:0000256" key="1">
    <source>
        <dbReference type="SAM" id="MobiDB-lite"/>
    </source>
</evidence>
<evidence type="ECO:0000313" key="4">
    <source>
        <dbReference type="Proteomes" id="UP000093759"/>
    </source>
</evidence>
<dbReference type="Gene3D" id="3.40.50.720">
    <property type="entry name" value="NAD(P)-binding Rossmann-like Domain"/>
    <property type="match status" value="1"/>
</dbReference>
<comment type="caution">
    <text evidence="3">The sequence shown here is derived from an EMBL/GenBank/DDBJ whole genome shotgun (WGS) entry which is preliminary data.</text>
</comment>
<dbReference type="PANTHER" id="PTHR12126:SF11">
    <property type="entry name" value="NADH DEHYDROGENASE [UBIQUINONE] 1 ALPHA SUBCOMPLEX SUBUNIT 9, MITOCHONDRIAL"/>
    <property type="match status" value="1"/>
</dbReference>
<evidence type="ECO:0000259" key="2">
    <source>
        <dbReference type="Pfam" id="PF13460"/>
    </source>
</evidence>
<dbReference type="GO" id="GO:0044877">
    <property type="term" value="F:protein-containing complex binding"/>
    <property type="evidence" value="ECO:0007669"/>
    <property type="project" value="TreeGrafter"/>
</dbReference>
<dbReference type="Proteomes" id="UP000093759">
    <property type="component" value="Unassembled WGS sequence"/>
</dbReference>
<sequence>MTKRILVAGGTGRVGRIVVQRLQDAGAQVRVLSRGRHPAVQRGSTEERRSWDRRMNPDSSPGALHYVTGDVTTGAGLAEALDGVDTVVACVDPLDRLAEAARAAGTPHLVYISIVGIEKVPFSYYRRKLADEKLLAESGVPWTVLRTTQFHDFVAAGLRMLAKSPVMLLPAGWSFQPVDPREVGAALAELALGEPAGRVPDMGGPQVLGVGELAAQYLTAAGKRRLRVSLPVPGRVGGAFRSGGHLAPDRAVGTVAFARYLDETTADRH</sequence>